<dbReference type="Pfam" id="PF13801">
    <property type="entry name" value="Metal_resist"/>
    <property type="match status" value="1"/>
</dbReference>
<name>Q096T0_STIAD</name>
<dbReference type="InterPro" id="IPR025961">
    <property type="entry name" value="Metal_resist"/>
</dbReference>
<organism evidence="4 6">
    <name type="scientific">Stigmatella aurantiaca (strain DW4/3-1)</name>
    <dbReference type="NCBI Taxonomy" id="378806"/>
    <lineage>
        <taxon>Bacteria</taxon>
        <taxon>Pseudomonadati</taxon>
        <taxon>Myxococcota</taxon>
        <taxon>Myxococcia</taxon>
        <taxon>Myxococcales</taxon>
        <taxon>Cystobacterineae</taxon>
        <taxon>Archangiaceae</taxon>
        <taxon>Stigmatella</taxon>
    </lineage>
</organism>
<dbReference type="STRING" id="378806.STAUR_0741"/>
<dbReference type="Gene3D" id="1.20.120.1490">
    <property type="match status" value="1"/>
</dbReference>
<dbReference type="eggNOG" id="ENOG5031FEB">
    <property type="taxonomic scope" value="Bacteria"/>
</dbReference>
<dbReference type="HOGENOM" id="CLU_1420689_0_0_7"/>
<accession>Q096T0</accession>
<dbReference type="AlphaFoldDB" id="Q096T0"/>
<reference evidence="3 5" key="2">
    <citation type="journal article" date="2011" name="Mol. Biol. Evol.">
        <title>Comparative genomic analysis of fruiting body formation in Myxococcales.</title>
        <authorList>
            <person name="Huntley S."/>
            <person name="Hamann N."/>
            <person name="Wegener-Feldbrugge S."/>
            <person name="Treuner-Lange A."/>
            <person name="Kube M."/>
            <person name="Reinhardt R."/>
            <person name="Klages S."/>
            <person name="Muller R."/>
            <person name="Ronning C.M."/>
            <person name="Nierman W.C."/>
            <person name="Sogaard-Andersen L."/>
        </authorList>
    </citation>
    <scope>NUCLEOTIDE SEQUENCE [LARGE SCALE GENOMIC DNA]</scope>
    <source>
        <strain evidence="3 5">DW4/3-1</strain>
    </source>
</reference>
<feature type="region of interest" description="Disordered" evidence="1">
    <location>
        <begin position="169"/>
        <end position="191"/>
    </location>
</feature>
<evidence type="ECO:0000313" key="4">
    <source>
        <dbReference type="EMBL" id="EAU67688.1"/>
    </source>
</evidence>
<gene>
    <name evidence="3" type="ordered locus">STAUR_0741</name>
    <name evidence="4" type="ORF">STIAU_0444</name>
</gene>
<proteinExistence type="predicted"/>
<keyword evidence="5" id="KW-1185">Reference proteome</keyword>
<feature type="chain" id="PRO_5010840332" description="Periplasmic heavy metal sensor" evidence="2">
    <location>
        <begin position="25"/>
        <end position="191"/>
    </location>
</feature>
<dbReference type="EMBL" id="AAMD01000028">
    <property type="protein sequence ID" value="EAU67688.1"/>
    <property type="molecule type" value="Genomic_DNA"/>
</dbReference>
<evidence type="ECO:0000313" key="6">
    <source>
        <dbReference type="Proteomes" id="UP000032702"/>
    </source>
</evidence>
<dbReference type="KEGG" id="sur:STAUR_0741"/>
<dbReference type="Proteomes" id="UP000032702">
    <property type="component" value="Unassembled WGS sequence"/>
</dbReference>
<protein>
    <recommendedName>
        <fullName evidence="7">Periplasmic heavy metal sensor</fullName>
    </recommendedName>
</protein>
<sequence>MTTRISRLLTAGLVPLLLAAPAMAQQEESFILQRGGGTGFTTVQVGPGPGALPLGPLPPAAYGIPPHLVEKLGVPRDLAAKIQTLTFDANDALIPLEADLKRAQLQLERLLSADSPDEGGILRQAEEVGRAETAVRRNRLGLMVRIRKLLGPELWRKLEAELGPVRMQKRIEIRRGPPDDEALGPPSQHKP</sequence>
<keyword evidence="2" id="KW-0732">Signal</keyword>
<evidence type="ECO:0000313" key="3">
    <source>
        <dbReference type="EMBL" id="ADO68545.1"/>
    </source>
</evidence>
<evidence type="ECO:0000256" key="1">
    <source>
        <dbReference type="SAM" id="MobiDB-lite"/>
    </source>
</evidence>
<dbReference type="PATRIC" id="fig|378806.16.peg.6962"/>
<evidence type="ECO:0000313" key="5">
    <source>
        <dbReference type="Proteomes" id="UP000001351"/>
    </source>
</evidence>
<dbReference type="EMBL" id="CP002271">
    <property type="protein sequence ID" value="ADO68545.1"/>
    <property type="molecule type" value="Genomic_DNA"/>
</dbReference>
<dbReference type="OrthoDB" id="5518903at2"/>
<feature type="compositionally biased region" description="Basic and acidic residues" evidence="1">
    <location>
        <begin position="169"/>
        <end position="178"/>
    </location>
</feature>
<dbReference type="Proteomes" id="UP000001351">
    <property type="component" value="Chromosome"/>
</dbReference>
<reference evidence="4 6" key="1">
    <citation type="submission" date="2006-04" db="EMBL/GenBank/DDBJ databases">
        <authorList>
            <person name="Nierman W.C."/>
        </authorList>
    </citation>
    <scope>NUCLEOTIDE SEQUENCE [LARGE SCALE GENOMIC DNA]</scope>
    <source>
        <strain evidence="4 6">DW4/3-1</strain>
    </source>
</reference>
<feature type="signal peptide" evidence="2">
    <location>
        <begin position="1"/>
        <end position="24"/>
    </location>
</feature>
<evidence type="ECO:0000256" key="2">
    <source>
        <dbReference type="SAM" id="SignalP"/>
    </source>
</evidence>
<evidence type="ECO:0008006" key="7">
    <source>
        <dbReference type="Google" id="ProtNLM"/>
    </source>
</evidence>
<dbReference type="RefSeq" id="WP_002612708.1">
    <property type="nucleotide sequence ID" value="NC_014623.1"/>
</dbReference>